<dbReference type="AlphaFoldDB" id="A0A395NBE2"/>
<dbReference type="EMBL" id="PXOA01000652">
    <property type="protein sequence ID" value="RFU73418.1"/>
    <property type="molecule type" value="Genomic_DNA"/>
</dbReference>
<feature type="compositionally biased region" description="Basic and acidic residues" evidence="1">
    <location>
        <begin position="169"/>
        <end position="178"/>
    </location>
</feature>
<name>A0A395NBE2_TRIAR</name>
<keyword evidence="3" id="KW-1185">Reference proteome</keyword>
<gene>
    <name evidence="2" type="ORF">TARUN_8827</name>
</gene>
<reference evidence="2 3" key="1">
    <citation type="journal article" date="2018" name="PLoS Pathog.">
        <title>Evolution of structural diversity of trichothecenes, a family of toxins produced by plant pathogenic and entomopathogenic fungi.</title>
        <authorList>
            <person name="Proctor R.H."/>
            <person name="McCormick S.P."/>
            <person name="Kim H.S."/>
            <person name="Cardoza R.E."/>
            <person name="Stanley A.M."/>
            <person name="Lindo L."/>
            <person name="Kelly A."/>
            <person name="Brown D.W."/>
            <person name="Lee T."/>
            <person name="Vaughan M.M."/>
            <person name="Alexander N.J."/>
            <person name="Busman M."/>
            <person name="Gutierrez S."/>
        </authorList>
    </citation>
    <scope>NUCLEOTIDE SEQUENCE [LARGE SCALE GENOMIC DNA]</scope>
    <source>
        <strain evidence="2 3">IBT 40837</strain>
    </source>
</reference>
<sequence length="225" mass="25211">MKTPIVVIDGQQLRDKGRVGMYSRRERCWSAHAYYWYMYTRRARSSSTSRGMQTAADCPMEYRLGRASAHVKIRDTEQIAAAITASNGACARALGSLALAVLLQRLAHEWARMAPDRLWTGMQARHHPRARCLLPQTPPLFPPWPLSRQVWGRAASLKRWLLRTTREERVKGTGEAQRDGAGVGGSKGSAGVHLGETRIIALRPSPVRYLAGPKRLCYGCWEDSI</sequence>
<evidence type="ECO:0000256" key="1">
    <source>
        <dbReference type="SAM" id="MobiDB-lite"/>
    </source>
</evidence>
<dbReference type="Proteomes" id="UP000266272">
    <property type="component" value="Unassembled WGS sequence"/>
</dbReference>
<protein>
    <submittedName>
        <fullName evidence="2">Uncharacterized protein</fullName>
    </submittedName>
</protein>
<comment type="caution">
    <text evidence="2">The sequence shown here is derived from an EMBL/GenBank/DDBJ whole genome shotgun (WGS) entry which is preliminary data.</text>
</comment>
<organism evidence="2 3">
    <name type="scientific">Trichoderma arundinaceum</name>
    <dbReference type="NCBI Taxonomy" id="490622"/>
    <lineage>
        <taxon>Eukaryota</taxon>
        <taxon>Fungi</taxon>
        <taxon>Dikarya</taxon>
        <taxon>Ascomycota</taxon>
        <taxon>Pezizomycotina</taxon>
        <taxon>Sordariomycetes</taxon>
        <taxon>Hypocreomycetidae</taxon>
        <taxon>Hypocreales</taxon>
        <taxon>Hypocreaceae</taxon>
        <taxon>Trichoderma</taxon>
    </lineage>
</organism>
<accession>A0A395NBE2</accession>
<evidence type="ECO:0000313" key="2">
    <source>
        <dbReference type="EMBL" id="RFU73418.1"/>
    </source>
</evidence>
<feature type="region of interest" description="Disordered" evidence="1">
    <location>
        <begin position="169"/>
        <end position="189"/>
    </location>
</feature>
<evidence type="ECO:0000313" key="3">
    <source>
        <dbReference type="Proteomes" id="UP000266272"/>
    </source>
</evidence>
<proteinExistence type="predicted"/>